<organism evidence="1 2">
    <name type="scientific">Thalictrum thalictroides</name>
    <name type="common">Rue-anemone</name>
    <name type="synonym">Anemone thalictroides</name>
    <dbReference type="NCBI Taxonomy" id="46969"/>
    <lineage>
        <taxon>Eukaryota</taxon>
        <taxon>Viridiplantae</taxon>
        <taxon>Streptophyta</taxon>
        <taxon>Embryophyta</taxon>
        <taxon>Tracheophyta</taxon>
        <taxon>Spermatophyta</taxon>
        <taxon>Magnoliopsida</taxon>
        <taxon>Ranunculales</taxon>
        <taxon>Ranunculaceae</taxon>
        <taxon>Thalictroideae</taxon>
        <taxon>Thalictrum</taxon>
    </lineage>
</organism>
<dbReference type="EMBL" id="JABWDY010031026">
    <property type="protein sequence ID" value="KAF5185191.1"/>
    <property type="molecule type" value="Genomic_DNA"/>
</dbReference>
<dbReference type="PANTHER" id="PTHR36791">
    <property type="entry name" value="OS03G0363400 PROTEIN"/>
    <property type="match status" value="1"/>
</dbReference>
<sequence length="179" mass="19891">MSHSISLGSISNISTARIFTCGAKQRTSQQTKQQQQAKLKHSVVGFNTKKKEESSLSWACVQGCGACCKLVKGPSFATPEEIFEDPLDLQLYKSLIGSDGWCIHFDKPTRTCSIYSDRPYFCRVEPGVFENLYGIQAKKFNKEACSCCRDTIKAIYGARSQELEKFNQNLKNSSSSSSS</sequence>
<proteinExistence type="predicted"/>
<keyword evidence="2" id="KW-1185">Reference proteome</keyword>
<dbReference type="PANTHER" id="PTHR36791:SF2">
    <property type="entry name" value="OS03G0363400 PROTEIN"/>
    <property type="match status" value="1"/>
</dbReference>
<protein>
    <submittedName>
        <fullName evidence="1">Zinc/iron-chelating domain protein</fullName>
    </submittedName>
</protein>
<evidence type="ECO:0000313" key="2">
    <source>
        <dbReference type="Proteomes" id="UP000554482"/>
    </source>
</evidence>
<dbReference type="Pfam" id="PF03692">
    <property type="entry name" value="CxxCxxCC"/>
    <property type="match status" value="1"/>
</dbReference>
<dbReference type="AlphaFoldDB" id="A0A7J6VK92"/>
<gene>
    <name evidence="1" type="ORF">FRX31_025222</name>
</gene>
<dbReference type="Proteomes" id="UP000554482">
    <property type="component" value="Unassembled WGS sequence"/>
</dbReference>
<accession>A0A7J6VK92</accession>
<comment type="caution">
    <text evidence="1">The sequence shown here is derived from an EMBL/GenBank/DDBJ whole genome shotgun (WGS) entry which is preliminary data.</text>
</comment>
<evidence type="ECO:0000313" key="1">
    <source>
        <dbReference type="EMBL" id="KAF5185191.1"/>
    </source>
</evidence>
<name>A0A7J6VK92_THATH</name>
<reference evidence="1 2" key="1">
    <citation type="submission" date="2020-06" db="EMBL/GenBank/DDBJ databases">
        <title>Transcriptomic and genomic resources for Thalictrum thalictroides and T. hernandezii: Facilitating candidate gene discovery in an emerging model plant lineage.</title>
        <authorList>
            <person name="Arias T."/>
            <person name="Riano-Pachon D.M."/>
            <person name="Di Stilio V.S."/>
        </authorList>
    </citation>
    <scope>NUCLEOTIDE SEQUENCE [LARGE SCALE GENOMIC DNA]</scope>
    <source>
        <strain evidence="2">cv. WT478/WT964</strain>
        <tissue evidence="1">Leaves</tissue>
    </source>
</reference>
<dbReference type="OrthoDB" id="1876721at2759"/>
<dbReference type="InterPro" id="IPR005358">
    <property type="entry name" value="Puta_zinc/iron-chelating_dom"/>
</dbReference>